<feature type="domain" description="Transposase IS66 central" evidence="2">
    <location>
        <begin position="180"/>
        <end position="433"/>
    </location>
</feature>
<feature type="region of interest" description="Disordered" evidence="1">
    <location>
        <begin position="73"/>
        <end position="106"/>
    </location>
</feature>
<name>A0A6M1LQ79_9PROT</name>
<dbReference type="InterPro" id="IPR024474">
    <property type="entry name" value="Znf_dom_IS66"/>
</dbReference>
<evidence type="ECO:0000259" key="4">
    <source>
        <dbReference type="Pfam" id="PF13007"/>
    </source>
</evidence>
<dbReference type="NCBIfam" id="NF033517">
    <property type="entry name" value="transpos_IS66"/>
    <property type="match status" value="1"/>
</dbReference>
<dbReference type="Pfam" id="PF03050">
    <property type="entry name" value="DDE_Tnp_IS66"/>
    <property type="match status" value="1"/>
</dbReference>
<feature type="domain" description="Transposase IS66 zinc-finger binding" evidence="3">
    <location>
        <begin position="121"/>
        <end position="164"/>
    </location>
</feature>
<dbReference type="RefSeq" id="WP_164696475.1">
    <property type="nucleotide sequence ID" value="NZ_JAAIKB010000010.1"/>
</dbReference>
<dbReference type="PANTHER" id="PTHR33678:SF1">
    <property type="entry name" value="BLL1576 PROTEIN"/>
    <property type="match status" value="1"/>
</dbReference>
<reference evidence="5 6" key="2">
    <citation type="submission" date="2020-03" db="EMBL/GenBank/DDBJ databases">
        <title>Roseomonas stagni sp. nov., isolated from pond water in Japan.</title>
        <authorList>
            <person name="Furuhata K."/>
            <person name="Miyamoto H."/>
            <person name="Goto K."/>
        </authorList>
    </citation>
    <scope>NUCLEOTIDE SEQUENCE [LARGE SCALE GENOMIC DNA]</scope>
    <source>
        <strain evidence="5 6">PeD5</strain>
    </source>
</reference>
<evidence type="ECO:0000313" key="6">
    <source>
        <dbReference type="Proteomes" id="UP000475385"/>
    </source>
</evidence>
<protein>
    <submittedName>
        <fullName evidence="5">IS66 family transposase</fullName>
    </submittedName>
</protein>
<organism evidence="5 6">
    <name type="scientific">Falsiroseomonas algicola</name>
    <dbReference type="NCBI Taxonomy" id="2716930"/>
    <lineage>
        <taxon>Bacteria</taxon>
        <taxon>Pseudomonadati</taxon>
        <taxon>Pseudomonadota</taxon>
        <taxon>Alphaproteobacteria</taxon>
        <taxon>Acetobacterales</taxon>
        <taxon>Roseomonadaceae</taxon>
        <taxon>Falsiroseomonas</taxon>
    </lineage>
</organism>
<evidence type="ECO:0000256" key="1">
    <source>
        <dbReference type="SAM" id="MobiDB-lite"/>
    </source>
</evidence>
<dbReference type="Proteomes" id="UP000475385">
    <property type="component" value="Unassembled WGS sequence"/>
</dbReference>
<dbReference type="InterPro" id="IPR024463">
    <property type="entry name" value="Transposase_TnpC_homeodom"/>
</dbReference>
<dbReference type="AlphaFoldDB" id="A0A6M1LQ79"/>
<evidence type="ECO:0000259" key="3">
    <source>
        <dbReference type="Pfam" id="PF13005"/>
    </source>
</evidence>
<dbReference type="PANTHER" id="PTHR33678">
    <property type="entry name" value="BLL1576 PROTEIN"/>
    <property type="match status" value="1"/>
</dbReference>
<dbReference type="InterPro" id="IPR004291">
    <property type="entry name" value="Transposase_IS66_central"/>
</dbReference>
<sequence>MPQHGRIGDDSLVPDDIPQSLAEPDDTAMLRAALAAAEVRIAALEQIIKGFQRARFGQSSERTEAGQLALELGRAPVLPEPPNDTPAKPRDHHDPGQRRRNRGALPSHLERIEEVLDLSDQGCPCCGIAMRRIGEDRSERLDIVPAQLRVRVTIRPRYACRRCEEGVHQVPAPARAIPGGLPTEALLAQVLVAKYGDGLPLYRQAAILARQGINLDRSTLCDWVAKSCWWLRPLHGLILAHITGNARVFADDTPLPTLERGLRRTMDGRLWAYAVDDRACGGTGPPAVAYLYAPDRKGIRPAAHLASFRGVLQVDGYAGFKALERSRNDGSVVLAFCWAHLRRRFFEIHAGTASPIAAEALLRIGEIYAIEREVRGQSPQQRVAIRQASTAPLVAAMQTWLRAQLNRVSSDSALAKAIRYGLRHWTGLERFLT</sequence>
<proteinExistence type="predicted"/>
<gene>
    <name evidence="5" type="ORF">G3576_21305</name>
</gene>
<keyword evidence="6" id="KW-1185">Reference proteome</keyword>
<dbReference type="EMBL" id="JAAIKB010000010">
    <property type="protein sequence ID" value="NGM22568.1"/>
    <property type="molecule type" value="Genomic_DNA"/>
</dbReference>
<reference evidence="5 6" key="1">
    <citation type="submission" date="2020-02" db="EMBL/GenBank/DDBJ databases">
        <authorList>
            <person name="Kim H.M."/>
            <person name="Jeon C.O."/>
        </authorList>
    </citation>
    <scope>NUCLEOTIDE SEQUENCE [LARGE SCALE GENOMIC DNA]</scope>
    <source>
        <strain evidence="5 6">PeD5</strain>
    </source>
</reference>
<comment type="caution">
    <text evidence="5">The sequence shown here is derived from an EMBL/GenBank/DDBJ whole genome shotgun (WGS) entry which is preliminary data.</text>
</comment>
<dbReference type="Pfam" id="PF13007">
    <property type="entry name" value="LZ_Tnp_IS66"/>
    <property type="match status" value="1"/>
</dbReference>
<evidence type="ECO:0000313" key="5">
    <source>
        <dbReference type="EMBL" id="NGM22568.1"/>
    </source>
</evidence>
<dbReference type="Pfam" id="PF13005">
    <property type="entry name" value="zf-IS66"/>
    <property type="match status" value="1"/>
</dbReference>
<feature type="domain" description="Transposase TnpC homeodomain" evidence="4">
    <location>
        <begin position="44"/>
        <end position="113"/>
    </location>
</feature>
<evidence type="ECO:0000259" key="2">
    <source>
        <dbReference type="Pfam" id="PF03050"/>
    </source>
</evidence>
<feature type="region of interest" description="Disordered" evidence="1">
    <location>
        <begin position="1"/>
        <end position="20"/>
    </location>
</feature>
<feature type="compositionally biased region" description="Basic and acidic residues" evidence="1">
    <location>
        <begin position="87"/>
        <end position="97"/>
    </location>
</feature>
<feature type="non-terminal residue" evidence="5">
    <location>
        <position position="433"/>
    </location>
</feature>
<accession>A0A6M1LQ79</accession>
<dbReference type="InterPro" id="IPR052344">
    <property type="entry name" value="Transposase-related"/>
</dbReference>